<dbReference type="Pfam" id="PF24681">
    <property type="entry name" value="Kelch_KLHDC2_KLHL20_DRC7"/>
    <property type="match status" value="1"/>
</dbReference>
<dbReference type="GO" id="GO:0080037">
    <property type="term" value="P:negative regulation of cytokinin-activated signaling pathway"/>
    <property type="evidence" value="ECO:0007669"/>
    <property type="project" value="InterPro"/>
</dbReference>
<dbReference type="SUPFAM" id="SSF117281">
    <property type="entry name" value="Kelch motif"/>
    <property type="match status" value="1"/>
</dbReference>
<accession>A0A6I9SXK7</accession>
<reference evidence="3" key="1">
    <citation type="submission" date="2025-08" db="UniProtKB">
        <authorList>
            <consortium name="RefSeq"/>
        </authorList>
    </citation>
    <scope>IDENTIFICATION</scope>
</reference>
<dbReference type="InParanoid" id="A0A6I9SXK7"/>
<organism evidence="2 3">
    <name type="scientific">Sesamum indicum</name>
    <name type="common">Oriental sesame</name>
    <name type="synonym">Sesamum orientale</name>
    <dbReference type="NCBI Taxonomy" id="4182"/>
    <lineage>
        <taxon>Eukaryota</taxon>
        <taxon>Viridiplantae</taxon>
        <taxon>Streptophyta</taxon>
        <taxon>Embryophyta</taxon>
        <taxon>Tracheophyta</taxon>
        <taxon>Spermatophyta</taxon>
        <taxon>Magnoliopsida</taxon>
        <taxon>eudicotyledons</taxon>
        <taxon>Gunneridae</taxon>
        <taxon>Pentapetalae</taxon>
        <taxon>asterids</taxon>
        <taxon>lamiids</taxon>
        <taxon>Lamiales</taxon>
        <taxon>Pedaliaceae</taxon>
        <taxon>Sesamum</taxon>
    </lineage>
</organism>
<evidence type="ECO:0000259" key="1">
    <source>
        <dbReference type="SMART" id="SM00256"/>
    </source>
</evidence>
<dbReference type="OrthoDB" id="191037at2759"/>
<dbReference type="CDD" id="cd22152">
    <property type="entry name" value="F-box_AtAFR-like"/>
    <property type="match status" value="1"/>
</dbReference>
<evidence type="ECO:0000313" key="3">
    <source>
        <dbReference type="RefSeq" id="XP_011075067.1"/>
    </source>
</evidence>
<name>A0A6I9SXK7_SESIN</name>
<dbReference type="PANTHER" id="PTHR46407:SF4">
    <property type="entry name" value="F-BOX DOMAIN-CONTAINING PROTEIN"/>
    <property type="match status" value="1"/>
</dbReference>
<keyword evidence="2" id="KW-1185">Reference proteome</keyword>
<evidence type="ECO:0000313" key="2">
    <source>
        <dbReference type="Proteomes" id="UP000504604"/>
    </source>
</evidence>
<proteinExistence type="predicted"/>
<dbReference type="FunCoup" id="A0A6I9SXK7">
    <property type="interactions" value="15"/>
</dbReference>
<dbReference type="InterPro" id="IPR015915">
    <property type="entry name" value="Kelch-typ_b-propeller"/>
</dbReference>
<dbReference type="PANTHER" id="PTHR46407">
    <property type="entry name" value="OS02G0208700 PROTEIN"/>
    <property type="match status" value="1"/>
</dbReference>
<dbReference type="GeneID" id="105159641"/>
<dbReference type="SMART" id="SM00256">
    <property type="entry name" value="FBOX"/>
    <property type="match status" value="1"/>
</dbReference>
<dbReference type="InterPro" id="IPR044595">
    <property type="entry name" value="KMD1-4"/>
</dbReference>
<dbReference type="SUPFAM" id="SSF81383">
    <property type="entry name" value="F-box domain"/>
    <property type="match status" value="1"/>
</dbReference>
<feature type="domain" description="F-box" evidence="1">
    <location>
        <begin position="15"/>
        <end position="55"/>
    </location>
</feature>
<dbReference type="InterPro" id="IPR001810">
    <property type="entry name" value="F-box_dom"/>
</dbReference>
<dbReference type="InterPro" id="IPR006652">
    <property type="entry name" value="Kelch_1"/>
</dbReference>
<dbReference type="Proteomes" id="UP000504604">
    <property type="component" value="Linkage group LG4"/>
</dbReference>
<dbReference type="AlphaFoldDB" id="A0A6I9SXK7"/>
<protein>
    <submittedName>
        <fullName evidence="3">F-box/kelch-repeat protein At2g44130-like</fullName>
    </submittedName>
</protein>
<dbReference type="Gene3D" id="2.120.10.80">
    <property type="entry name" value="Kelch-type beta propeller"/>
    <property type="match status" value="1"/>
</dbReference>
<dbReference type="InterPro" id="IPR036047">
    <property type="entry name" value="F-box-like_dom_sf"/>
</dbReference>
<dbReference type="Pfam" id="PF00646">
    <property type="entry name" value="F-box"/>
    <property type="match status" value="1"/>
</dbReference>
<dbReference type="Gramene" id="SIN_1006309.t">
    <property type="protein sequence ID" value="SIN_1006309.t.cds1"/>
    <property type="gene ID" value="SIN_1006309"/>
</dbReference>
<dbReference type="KEGG" id="sind:105159641"/>
<gene>
    <name evidence="3" type="primary">LOC105159641</name>
</gene>
<sequence length="354" mass="39005">MDDDLEEFTELIPGLPEELALECLSRLHYSAHRLSSRVCKRWRHLLLSNDFYYHRKQSGFTHKAACLVQALPAHSHNKPVGQPRYGISLFDPVTMSWDRLPPVPKYPDGLPLFCQVVSTEGKLILMGGWDPSSWDPVRDVFVYEFTTQKWTQCADMPSTRSFFAVGAVEGKVLVAGGHDESKNALNSAWVLDIKKKEWCELGRMREERDECEGVIIGSEFWVVSGYGTETQGVFKSSAEVYGMGRGEWRVEEEAWGVSRCPRSCVGVEKGKKGNALICWGDVESGVQVGACAVEVGERTVVTGSAYQGAPHGFYVNVNGNGNGNGKGGQNGKLVKVNVDVEYSGIVQGGCCVEI</sequence>
<dbReference type="SMART" id="SM00612">
    <property type="entry name" value="Kelch"/>
    <property type="match status" value="2"/>
</dbReference>
<dbReference type="RefSeq" id="XP_011075067.1">
    <property type="nucleotide sequence ID" value="XM_011076765.2"/>
</dbReference>
<dbReference type="GO" id="GO:2000762">
    <property type="term" value="P:regulation of phenylpropanoid metabolic process"/>
    <property type="evidence" value="ECO:0007669"/>
    <property type="project" value="InterPro"/>
</dbReference>